<gene>
    <name evidence="3" type="ORF">HF682_14430</name>
</gene>
<evidence type="ECO:0000256" key="2">
    <source>
        <dbReference type="HAMAP-Rule" id="MF_00048"/>
    </source>
</evidence>
<organism evidence="3 4">
    <name type="scientific">Leeia aquatica</name>
    <dbReference type="NCBI Taxonomy" id="2725557"/>
    <lineage>
        <taxon>Bacteria</taxon>
        <taxon>Pseudomonadati</taxon>
        <taxon>Pseudomonadota</taxon>
        <taxon>Betaproteobacteria</taxon>
        <taxon>Neisseriales</taxon>
        <taxon>Leeiaceae</taxon>
        <taxon>Leeia</taxon>
    </lineage>
</organism>
<comment type="caution">
    <text evidence="3">The sequence shown here is derived from an EMBL/GenBank/DDBJ whole genome shotgun (WGS) entry which is preliminary data.</text>
</comment>
<dbReference type="Proteomes" id="UP000587991">
    <property type="component" value="Unassembled WGS sequence"/>
</dbReference>
<dbReference type="EMBL" id="JABAIM010000003">
    <property type="protein sequence ID" value="NLR76360.1"/>
    <property type="molecule type" value="Genomic_DNA"/>
</dbReference>
<sequence length="110" mass="12387">MDGAKAEAEAANWLQKQGLQLLARNYRCRYGEIDLIMRDGHTLVFVEVRARSSSRFGGAAASVGPRKQQKLWLTAQHYLASQPQTPACRFDVLALEGTHWHWVKDAIHGQ</sequence>
<evidence type="ECO:0000313" key="4">
    <source>
        <dbReference type="Proteomes" id="UP000587991"/>
    </source>
</evidence>
<proteinExistence type="inferred from homology"/>
<dbReference type="Gene3D" id="3.40.1350.10">
    <property type="match status" value="1"/>
</dbReference>
<comment type="similarity">
    <text evidence="1 2">Belongs to the UPF0102 family.</text>
</comment>
<dbReference type="NCBIfam" id="NF009150">
    <property type="entry name" value="PRK12497.1-3"/>
    <property type="match status" value="1"/>
</dbReference>
<reference evidence="3 4" key="1">
    <citation type="submission" date="2020-04" db="EMBL/GenBank/DDBJ databases">
        <title>Draft genome of Leeia sp. IMCC25680.</title>
        <authorList>
            <person name="Song J."/>
            <person name="Cho J.-C."/>
        </authorList>
    </citation>
    <scope>NUCLEOTIDE SEQUENCE [LARGE SCALE GENOMIC DNA]</scope>
    <source>
        <strain evidence="3 4">IMCC25680</strain>
    </source>
</reference>
<dbReference type="InterPro" id="IPR011335">
    <property type="entry name" value="Restrct_endonuc-II-like"/>
</dbReference>
<keyword evidence="4" id="KW-1185">Reference proteome</keyword>
<dbReference type="InterPro" id="IPR011856">
    <property type="entry name" value="tRNA_endonuc-like_dom_sf"/>
</dbReference>
<dbReference type="PANTHER" id="PTHR34039">
    <property type="entry name" value="UPF0102 PROTEIN YRAN"/>
    <property type="match status" value="1"/>
</dbReference>
<dbReference type="CDD" id="cd20736">
    <property type="entry name" value="PoNe_Nuclease"/>
    <property type="match status" value="1"/>
</dbReference>
<dbReference type="GO" id="GO:0003676">
    <property type="term" value="F:nucleic acid binding"/>
    <property type="evidence" value="ECO:0007669"/>
    <property type="project" value="InterPro"/>
</dbReference>
<dbReference type="PANTHER" id="PTHR34039:SF1">
    <property type="entry name" value="UPF0102 PROTEIN YRAN"/>
    <property type="match status" value="1"/>
</dbReference>
<evidence type="ECO:0000256" key="1">
    <source>
        <dbReference type="ARBA" id="ARBA00006738"/>
    </source>
</evidence>
<dbReference type="InterPro" id="IPR003509">
    <property type="entry name" value="UPF0102_YraN-like"/>
</dbReference>
<evidence type="ECO:0000313" key="3">
    <source>
        <dbReference type="EMBL" id="NLR76360.1"/>
    </source>
</evidence>
<accession>A0A847RYZ6</accession>
<dbReference type="SUPFAM" id="SSF52980">
    <property type="entry name" value="Restriction endonuclease-like"/>
    <property type="match status" value="1"/>
</dbReference>
<protein>
    <recommendedName>
        <fullName evidence="2">UPF0102 protein HF682_14430</fullName>
    </recommendedName>
</protein>
<dbReference type="HAMAP" id="MF_00048">
    <property type="entry name" value="UPF0102"/>
    <property type="match status" value="1"/>
</dbReference>
<dbReference type="NCBIfam" id="TIGR00252">
    <property type="entry name" value="YraN family protein"/>
    <property type="match status" value="1"/>
</dbReference>
<dbReference type="AlphaFoldDB" id="A0A847RYZ6"/>
<dbReference type="Pfam" id="PF02021">
    <property type="entry name" value="UPF0102"/>
    <property type="match status" value="1"/>
</dbReference>
<name>A0A847RYZ6_9NEIS</name>